<comment type="subcellular location">
    <subcellularLocation>
        <location evidence="1 11">Nucleus</location>
    </subcellularLocation>
</comment>
<evidence type="ECO:0000256" key="8">
    <source>
        <dbReference type="ARBA" id="ARBA00023242"/>
    </source>
</evidence>
<dbReference type="PANTHER" id="PTHR20844">
    <property type="entry name" value="MEDIATOR OF RNA POLYMERASE II TRANSCRIPTION, SUBUNIT 9"/>
    <property type="match status" value="1"/>
</dbReference>
<comment type="caution">
    <text evidence="12">The sequence shown here is derived from an EMBL/GenBank/DDBJ whole genome shotgun (WGS) entry which is preliminary data.</text>
</comment>
<evidence type="ECO:0000313" key="12">
    <source>
        <dbReference type="EMBL" id="RMX40577.1"/>
    </source>
</evidence>
<evidence type="ECO:0000256" key="3">
    <source>
        <dbReference type="ARBA" id="ARBA00020636"/>
    </source>
</evidence>
<dbReference type="PANTHER" id="PTHR20844:SF0">
    <property type="entry name" value="MEDIATOR OF RNA POLYMERASE II TRANSCRIPTION SUBUNIT 9"/>
    <property type="match status" value="1"/>
</dbReference>
<dbReference type="OrthoDB" id="5950777at2759"/>
<dbReference type="InterPro" id="IPR037212">
    <property type="entry name" value="Med7/Med21-like"/>
</dbReference>
<keyword evidence="7 11" id="KW-0804">Transcription</keyword>
<proteinExistence type="inferred from homology"/>
<dbReference type="GO" id="GO:0016592">
    <property type="term" value="C:mediator complex"/>
    <property type="evidence" value="ECO:0007669"/>
    <property type="project" value="InterPro"/>
</dbReference>
<dbReference type="InterPro" id="IPR039242">
    <property type="entry name" value="MED9_metazoa"/>
</dbReference>
<protein>
    <recommendedName>
        <fullName evidence="3 11">Mediator of RNA polymerase II transcription subunit 9</fullName>
    </recommendedName>
    <alternativeName>
        <fullName evidence="10 11">Mediator complex subunit 9</fullName>
    </alternativeName>
</protein>
<evidence type="ECO:0000256" key="4">
    <source>
        <dbReference type="ARBA" id="ARBA00023015"/>
    </source>
</evidence>
<keyword evidence="13" id="KW-1185">Reference proteome</keyword>
<comment type="subunit">
    <text evidence="11">Component of the Mediator complex.</text>
</comment>
<dbReference type="AlphaFoldDB" id="A0A3M6TGP1"/>
<dbReference type="Proteomes" id="UP000275408">
    <property type="component" value="Unassembled WGS sequence"/>
</dbReference>
<evidence type="ECO:0000256" key="11">
    <source>
        <dbReference type="RuleBase" id="RU364145"/>
    </source>
</evidence>
<dbReference type="GO" id="GO:0003712">
    <property type="term" value="F:transcription coregulator activity"/>
    <property type="evidence" value="ECO:0007669"/>
    <property type="project" value="InterPro"/>
</dbReference>
<accession>A0A3M6TGP1</accession>
<gene>
    <name evidence="11" type="primary">MED9</name>
    <name evidence="12" type="ORF">pdam_00016579</name>
</gene>
<evidence type="ECO:0000256" key="7">
    <source>
        <dbReference type="ARBA" id="ARBA00023163"/>
    </source>
</evidence>
<evidence type="ECO:0000256" key="6">
    <source>
        <dbReference type="ARBA" id="ARBA00023159"/>
    </source>
</evidence>
<organism evidence="12 13">
    <name type="scientific">Pocillopora damicornis</name>
    <name type="common">Cauliflower coral</name>
    <name type="synonym">Millepora damicornis</name>
    <dbReference type="NCBI Taxonomy" id="46731"/>
    <lineage>
        <taxon>Eukaryota</taxon>
        <taxon>Metazoa</taxon>
        <taxon>Cnidaria</taxon>
        <taxon>Anthozoa</taxon>
        <taxon>Hexacorallia</taxon>
        <taxon>Scleractinia</taxon>
        <taxon>Astrocoeniina</taxon>
        <taxon>Pocilloporidae</taxon>
        <taxon>Pocillopora</taxon>
    </lineage>
</organism>
<dbReference type="InterPro" id="IPR011425">
    <property type="entry name" value="Med9"/>
</dbReference>
<dbReference type="EMBL" id="RCHS01003615">
    <property type="protein sequence ID" value="RMX40577.1"/>
    <property type="molecule type" value="Genomic_DNA"/>
</dbReference>
<evidence type="ECO:0000256" key="10">
    <source>
        <dbReference type="ARBA" id="ARBA00031260"/>
    </source>
</evidence>
<keyword evidence="4 11" id="KW-0805">Transcription regulation</keyword>
<keyword evidence="6 11" id="KW-0010">Activator</keyword>
<sequence>MAASESEEIDVAKEFNLLPIIFETIQALQKTNDPQEFTKKVNGFRAKLQHCRALLDKIPGIEMSCEEQKELLIKCKTQYTEKCELLRNYRNLPVFAEAFVKETK</sequence>
<dbReference type="Pfam" id="PF07544">
    <property type="entry name" value="Med9"/>
    <property type="match status" value="1"/>
</dbReference>
<dbReference type="SUPFAM" id="SSF140718">
    <property type="entry name" value="Mediator hinge subcomplex-like"/>
    <property type="match status" value="1"/>
</dbReference>
<evidence type="ECO:0000256" key="1">
    <source>
        <dbReference type="ARBA" id="ARBA00004123"/>
    </source>
</evidence>
<evidence type="ECO:0000256" key="2">
    <source>
        <dbReference type="ARBA" id="ARBA00008089"/>
    </source>
</evidence>
<evidence type="ECO:0000313" key="13">
    <source>
        <dbReference type="Proteomes" id="UP000275408"/>
    </source>
</evidence>
<comment type="similarity">
    <text evidence="2 11">Belongs to the Mediator complex subunit 9 family.</text>
</comment>
<keyword evidence="5" id="KW-0175">Coiled coil</keyword>
<comment type="function">
    <text evidence="9 11">Component of the Mediator complex, a coactivator involved in the regulated transcription of nearly all RNA polymerase II-dependent genes. Mediator functions as a bridge to convey information from gene-specific regulatory proteins to the basal RNA polymerase II transcription machinery. Mediator is recruited to promoters by direct interactions with regulatory proteins and serves as a scaffold for the assembly of a functional preinitiation complex with RNA polymerase II and the general transcription factors.</text>
</comment>
<name>A0A3M6TGP1_POCDA</name>
<evidence type="ECO:0000256" key="9">
    <source>
        <dbReference type="ARBA" id="ARBA00025687"/>
    </source>
</evidence>
<evidence type="ECO:0000256" key="5">
    <source>
        <dbReference type="ARBA" id="ARBA00023054"/>
    </source>
</evidence>
<dbReference type="GO" id="GO:0006357">
    <property type="term" value="P:regulation of transcription by RNA polymerase II"/>
    <property type="evidence" value="ECO:0007669"/>
    <property type="project" value="InterPro"/>
</dbReference>
<reference evidence="12 13" key="1">
    <citation type="journal article" date="2018" name="Sci. Rep.">
        <title>Comparative analysis of the Pocillopora damicornis genome highlights role of immune system in coral evolution.</title>
        <authorList>
            <person name="Cunning R."/>
            <person name="Bay R.A."/>
            <person name="Gillette P."/>
            <person name="Baker A.C."/>
            <person name="Traylor-Knowles N."/>
        </authorList>
    </citation>
    <scope>NUCLEOTIDE SEQUENCE [LARGE SCALE GENOMIC DNA]</scope>
    <source>
        <strain evidence="12">RSMAS</strain>
        <tissue evidence="12">Whole animal</tissue>
    </source>
</reference>
<keyword evidence="8 11" id="KW-0539">Nucleus</keyword>